<dbReference type="GeneID" id="20813256"/>
<reference evidence="2" key="1">
    <citation type="submission" date="2013-12" db="EMBL/GenBank/DDBJ databases">
        <title>The Genome Sequence of Aphanomyces astaci APO3.</title>
        <authorList>
            <consortium name="The Broad Institute Genomics Platform"/>
            <person name="Russ C."/>
            <person name="Tyler B."/>
            <person name="van West P."/>
            <person name="Dieguez-Uribeondo J."/>
            <person name="Young S.K."/>
            <person name="Zeng Q."/>
            <person name="Gargeya S."/>
            <person name="Fitzgerald M."/>
            <person name="Abouelleil A."/>
            <person name="Alvarado L."/>
            <person name="Chapman S.B."/>
            <person name="Gainer-Dewar J."/>
            <person name="Goldberg J."/>
            <person name="Griggs A."/>
            <person name="Gujja S."/>
            <person name="Hansen M."/>
            <person name="Howarth C."/>
            <person name="Imamovic A."/>
            <person name="Ireland A."/>
            <person name="Larimer J."/>
            <person name="McCowan C."/>
            <person name="Murphy C."/>
            <person name="Pearson M."/>
            <person name="Poon T.W."/>
            <person name="Priest M."/>
            <person name="Roberts A."/>
            <person name="Saif S."/>
            <person name="Shea T."/>
            <person name="Sykes S."/>
            <person name="Wortman J."/>
            <person name="Nusbaum C."/>
            <person name="Birren B."/>
        </authorList>
    </citation>
    <scope>NUCLEOTIDE SEQUENCE [LARGE SCALE GENOMIC DNA]</scope>
    <source>
        <strain evidence="2">APO3</strain>
    </source>
</reference>
<dbReference type="PANTHER" id="PTHR47169:SF2">
    <property type="entry name" value="OS01G0541250 PROTEIN"/>
    <property type="match status" value="1"/>
</dbReference>
<evidence type="ECO:0000259" key="1">
    <source>
        <dbReference type="Pfam" id="PF24964"/>
    </source>
</evidence>
<name>W4G4S0_APHAT</name>
<dbReference type="Pfam" id="PF24964">
    <property type="entry name" value="DUF7769"/>
    <property type="match status" value="1"/>
</dbReference>
<protein>
    <recommendedName>
        <fullName evidence="1">DUF7769 domain-containing protein</fullName>
    </recommendedName>
</protein>
<organism evidence="2">
    <name type="scientific">Aphanomyces astaci</name>
    <name type="common">Crayfish plague agent</name>
    <dbReference type="NCBI Taxonomy" id="112090"/>
    <lineage>
        <taxon>Eukaryota</taxon>
        <taxon>Sar</taxon>
        <taxon>Stramenopiles</taxon>
        <taxon>Oomycota</taxon>
        <taxon>Saprolegniomycetes</taxon>
        <taxon>Saprolegniales</taxon>
        <taxon>Verrucalvaceae</taxon>
        <taxon>Aphanomyces</taxon>
    </lineage>
</organism>
<dbReference type="PANTHER" id="PTHR47169">
    <property type="entry name" value="OS01G0541250 PROTEIN"/>
    <property type="match status" value="1"/>
</dbReference>
<dbReference type="VEuPathDB" id="FungiDB:H257_11260"/>
<feature type="domain" description="DUF7769" evidence="1">
    <location>
        <begin position="4"/>
        <end position="58"/>
    </location>
</feature>
<dbReference type="RefSeq" id="XP_009836456.1">
    <property type="nucleotide sequence ID" value="XM_009838154.1"/>
</dbReference>
<accession>W4G4S0</accession>
<dbReference type="InterPro" id="IPR036397">
    <property type="entry name" value="RNaseH_sf"/>
</dbReference>
<gene>
    <name evidence="2" type="ORF">H257_11260</name>
</gene>
<dbReference type="EMBL" id="KI913146">
    <property type="protein sequence ID" value="ETV73943.1"/>
    <property type="molecule type" value="Genomic_DNA"/>
</dbReference>
<dbReference type="GO" id="GO:0003676">
    <property type="term" value="F:nucleic acid binding"/>
    <property type="evidence" value="ECO:0007669"/>
    <property type="project" value="InterPro"/>
</dbReference>
<dbReference type="InterPro" id="IPR056671">
    <property type="entry name" value="DUF7769"/>
</dbReference>
<sequence length="271" mass="30519">MKDLTSDQRRAMVDHLLLRIVKGPFKLQRGAIQDVARMFGRNRHTIADIWKRANVSLGNGDLPAQWWDGKIGTWHFTETVRAARSSRNRPTSTLELRPINVTRPIYKKMLFDNVIPAIKAKWPPKSSRSVLIQQNNARPHVAPWDAAVVSACTSDEIVDATNKAWDDVDPWSLERNFLTLQCCLREVIMAAGDNSYKVPHMKKEALKKSGKLPESVMCSEDIFETGHGLLADQDMALVMRELSLQTATDLEMSDILTALEKVGIDVDDADE</sequence>
<evidence type="ECO:0000313" key="2">
    <source>
        <dbReference type="EMBL" id="ETV73943.1"/>
    </source>
</evidence>
<dbReference type="Gene3D" id="3.30.420.10">
    <property type="entry name" value="Ribonuclease H-like superfamily/Ribonuclease H"/>
    <property type="match status" value="1"/>
</dbReference>
<dbReference type="OrthoDB" id="77932at2759"/>
<proteinExistence type="predicted"/>
<dbReference type="AlphaFoldDB" id="W4G4S0"/>